<dbReference type="PROSITE" id="PS50885">
    <property type="entry name" value="HAMP"/>
    <property type="match status" value="1"/>
</dbReference>
<keyword evidence="6 13" id="KW-0812">Transmembrane</keyword>
<dbReference type="GO" id="GO:0007234">
    <property type="term" value="P:osmosensory signaling via phosphorelay pathway"/>
    <property type="evidence" value="ECO:0007669"/>
    <property type="project" value="TreeGrafter"/>
</dbReference>
<keyword evidence="7" id="KW-0547">Nucleotide-binding</keyword>
<dbReference type="Pfam" id="PF08448">
    <property type="entry name" value="PAS_4"/>
    <property type="match status" value="1"/>
</dbReference>
<dbReference type="GO" id="GO:0005524">
    <property type="term" value="F:ATP binding"/>
    <property type="evidence" value="ECO:0007669"/>
    <property type="project" value="UniProtKB-KW"/>
</dbReference>
<dbReference type="GO" id="GO:0000155">
    <property type="term" value="F:phosphorelay sensor kinase activity"/>
    <property type="evidence" value="ECO:0007669"/>
    <property type="project" value="InterPro"/>
</dbReference>
<evidence type="ECO:0000256" key="5">
    <source>
        <dbReference type="ARBA" id="ARBA00022679"/>
    </source>
</evidence>
<dbReference type="Pfam" id="PF00672">
    <property type="entry name" value="HAMP"/>
    <property type="match status" value="1"/>
</dbReference>
<dbReference type="EC" id="2.7.13.3" evidence="3"/>
<evidence type="ECO:0000313" key="18">
    <source>
        <dbReference type="Proteomes" id="UP000824260"/>
    </source>
</evidence>
<evidence type="ECO:0000259" key="16">
    <source>
        <dbReference type="PROSITE" id="PS50885"/>
    </source>
</evidence>
<dbReference type="PANTHER" id="PTHR42878:SF7">
    <property type="entry name" value="SENSOR HISTIDINE KINASE GLRK"/>
    <property type="match status" value="1"/>
</dbReference>
<evidence type="ECO:0000256" key="2">
    <source>
        <dbReference type="ARBA" id="ARBA00004141"/>
    </source>
</evidence>
<dbReference type="SMART" id="SM00388">
    <property type="entry name" value="HisKA"/>
    <property type="match status" value="1"/>
</dbReference>
<gene>
    <name evidence="17" type="ORF">IAA52_06715</name>
</gene>
<dbReference type="Gene3D" id="3.30.565.10">
    <property type="entry name" value="Histidine kinase-like ATPase, C-terminal domain"/>
    <property type="match status" value="1"/>
</dbReference>
<evidence type="ECO:0000259" key="15">
    <source>
        <dbReference type="PROSITE" id="PS50112"/>
    </source>
</evidence>
<dbReference type="CDD" id="cd00075">
    <property type="entry name" value="HATPase"/>
    <property type="match status" value="1"/>
</dbReference>
<dbReference type="FunFam" id="1.10.287.130:FF:000001">
    <property type="entry name" value="Two-component sensor histidine kinase"/>
    <property type="match status" value="1"/>
</dbReference>
<dbReference type="InterPro" id="IPR004358">
    <property type="entry name" value="Sig_transdc_His_kin-like_C"/>
</dbReference>
<dbReference type="InterPro" id="IPR036097">
    <property type="entry name" value="HisK_dim/P_sf"/>
</dbReference>
<dbReference type="InterPro" id="IPR036890">
    <property type="entry name" value="HATPase_C_sf"/>
</dbReference>
<dbReference type="CDD" id="cd06225">
    <property type="entry name" value="HAMP"/>
    <property type="match status" value="1"/>
</dbReference>
<evidence type="ECO:0000256" key="10">
    <source>
        <dbReference type="ARBA" id="ARBA00022989"/>
    </source>
</evidence>
<comment type="catalytic activity">
    <reaction evidence="1">
        <text>ATP + protein L-histidine = ADP + protein N-phospho-L-histidine.</text>
        <dbReference type="EC" id="2.7.13.3"/>
    </reaction>
</comment>
<dbReference type="FunFam" id="3.30.565.10:FF:000006">
    <property type="entry name" value="Sensor histidine kinase WalK"/>
    <property type="match status" value="1"/>
</dbReference>
<keyword evidence="10 13" id="KW-1133">Transmembrane helix</keyword>
<name>A0A9D0ZM55_9FIRM</name>
<evidence type="ECO:0000256" key="1">
    <source>
        <dbReference type="ARBA" id="ARBA00000085"/>
    </source>
</evidence>
<comment type="caution">
    <text evidence="17">The sequence shown here is derived from an EMBL/GenBank/DDBJ whole genome shotgun (WGS) entry which is preliminary data.</text>
</comment>
<dbReference type="SUPFAM" id="SSF47384">
    <property type="entry name" value="Homodimeric domain of signal transducing histidine kinase"/>
    <property type="match status" value="1"/>
</dbReference>
<evidence type="ECO:0000256" key="11">
    <source>
        <dbReference type="ARBA" id="ARBA00023012"/>
    </source>
</evidence>
<dbReference type="CDD" id="cd00082">
    <property type="entry name" value="HisKA"/>
    <property type="match status" value="1"/>
</dbReference>
<dbReference type="InterPro" id="IPR035965">
    <property type="entry name" value="PAS-like_dom_sf"/>
</dbReference>
<evidence type="ECO:0000256" key="8">
    <source>
        <dbReference type="ARBA" id="ARBA00022777"/>
    </source>
</evidence>
<evidence type="ECO:0000256" key="12">
    <source>
        <dbReference type="ARBA" id="ARBA00023136"/>
    </source>
</evidence>
<keyword evidence="9" id="KW-0067">ATP-binding</keyword>
<feature type="domain" description="PAS" evidence="15">
    <location>
        <begin position="124"/>
        <end position="165"/>
    </location>
</feature>
<dbReference type="GO" id="GO:0016020">
    <property type="term" value="C:membrane"/>
    <property type="evidence" value="ECO:0007669"/>
    <property type="project" value="UniProtKB-SubCell"/>
</dbReference>
<keyword evidence="12 13" id="KW-0472">Membrane</keyword>
<dbReference type="Gene3D" id="1.10.287.130">
    <property type="match status" value="1"/>
</dbReference>
<evidence type="ECO:0000256" key="3">
    <source>
        <dbReference type="ARBA" id="ARBA00012438"/>
    </source>
</evidence>
<dbReference type="SMART" id="SM00304">
    <property type="entry name" value="HAMP"/>
    <property type="match status" value="1"/>
</dbReference>
<dbReference type="PRINTS" id="PR00344">
    <property type="entry name" value="BCTRLSENSOR"/>
</dbReference>
<feature type="transmembrane region" description="Helical" evidence="13">
    <location>
        <begin position="40"/>
        <end position="62"/>
    </location>
</feature>
<dbReference type="InterPro" id="IPR013656">
    <property type="entry name" value="PAS_4"/>
</dbReference>
<keyword evidence="8" id="KW-0418">Kinase</keyword>
<dbReference type="InterPro" id="IPR003594">
    <property type="entry name" value="HATPase_dom"/>
</dbReference>
<organism evidence="17 18">
    <name type="scientific">Candidatus Pullichristensenella stercorigallinarum</name>
    <dbReference type="NCBI Taxonomy" id="2840909"/>
    <lineage>
        <taxon>Bacteria</taxon>
        <taxon>Bacillati</taxon>
        <taxon>Bacillota</taxon>
        <taxon>Clostridia</taxon>
        <taxon>Candidatus Pullichristensenella</taxon>
    </lineage>
</organism>
<dbReference type="PANTHER" id="PTHR42878">
    <property type="entry name" value="TWO-COMPONENT HISTIDINE KINASE"/>
    <property type="match status" value="1"/>
</dbReference>
<dbReference type="EMBL" id="DVFZ01000067">
    <property type="protein sequence ID" value="HIQ82779.1"/>
    <property type="molecule type" value="Genomic_DNA"/>
</dbReference>
<keyword evidence="4" id="KW-0597">Phosphoprotein</keyword>
<keyword evidence="11" id="KW-0902">Two-component regulatory system</keyword>
<dbReference type="SMART" id="SM00387">
    <property type="entry name" value="HATPase_c"/>
    <property type="match status" value="1"/>
</dbReference>
<dbReference type="InterPro" id="IPR000014">
    <property type="entry name" value="PAS"/>
</dbReference>
<evidence type="ECO:0000256" key="6">
    <source>
        <dbReference type="ARBA" id="ARBA00022692"/>
    </source>
</evidence>
<comment type="subcellular location">
    <subcellularLocation>
        <location evidence="2">Membrane</location>
        <topology evidence="2">Multi-pass membrane protein</topology>
    </subcellularLocation>
</comment>
<keyword evidence="5" id="KW-0808">Transferase</keyword>
<dbReference type="PROSITE" id="PS50112">
    <property type="entry name" value="PAS"/>
    <property type="match status" value="1"/>
</dbReference>
<dbReference type="InterPro" id="IPR003660">
    <property type="entry name" value="HAMP_dom"/>
</dbReference>
<dbReference type="InterPro" id="IPR003661">
    <property type="entry name" value="HisK_dim/P_dom"/>
</dbReference>
<dbReference type="Gene3D" id="6.10.340.10">
    <property type="match status" value="1"/>
</dbReference>
<proteinExistence type="predicted"/>
<evidence type="ECO:0000256" key="4">
    <source>
        <dbReference type="ARBA" id="ARBA00022553"/>
    </source>
</evidence>
<feature type="domain" description="HAMP" evidence="16">
    <location>
        <begin position="67"/>
        <end position="119"/>
    </location>
</feature>
<dbReference type="SUPFAM" id="SSF55874">
    <property type="entry name" value="ATPase domain of HSP90 chaperone/DNA topoisomerase II/histidine kinase"/>
    <property type="match status" value="1"/>
</dbReference>
<sequence>MNKNSSLVKRAIVFTAAIVSTMVVVTLLVYLLAFGRGGNALPLLWSVLVGLGAAAVVFYPLLKALISPVAEQVGRVRDVAVAVAKGDLDARADERVPGELGELGKALNNLSYQLSRNMYLLIIERNRLKQMLNGLSEGIVAVNAKGRVTHRNPALERMFPPEAQEHPPRDERLKLIPDRDIWADFDRVVSEGKVVTRNLETPERVLRVVISPLVDEIGTTAGAVGLFSDITQLERLERTRRDYVANVSHEMRTPLTAMRALIEPLKEGMVTTDEARMRYYDIILREIMRLSRLINDLMELSRLQSGTLAIRTERMKLGELVDDVCERYRSIAEDHDITFHEETDFSKVPAVVANADRVEQLLVILLDNAIKYTPEGGTVSLDATWDASRVTLIVKDTGIGISQEDLPYVFDRFYKVDKAHSGMGSGLGLSIAKELLKWMGEDIWVKSELGKGTQFGFTLRRDATA</sequence>
<dbReference type="Pfam" id="PF02518">
    <property type="entry name" value="HATPase_c"/>
    <property type="match status" value="1"/>
</dbReference>
<feature type="transmembrane region" description="Helical" evidence="13">
    <location>
        <begin position="12"/>
        <end position="34"/>
    </location>
</feature>
<dbReference type="AlphaFoldDB" id="A0A9D0ZM55"/>
<evidence type="ECO:0000259" key="14">
    <source>
        <dbReference type="PROSITE" id="PS50109"/>
    </source>
</evidence>
<dbReference type="InterPro" id="IPR005467">
    <property type="entry name" value="His_kinase_dom"/>
</dbReference>
<evidence type="ECO:0000313" key="17">
    <source>
        <dbReference type="EMBL" id="HIQ82779.1"/>
    </source>
</evidence>
<dbReference type="InterPro" id="IPR050351">
    <property type="entry name" value="BphY/WalK/GraS-like"/>
</dbReference>
<evidence type="ECO:0000256" key="7">
    <source>
        <dbReference type="ARBA" id="ARBA00022741"/>
    </source>
</evidence>
<dbReference type="GO" id="GO:0030295">
    <property type="term" value="F:protein kinase activator activity"/>
    <property type="evidence" value="ECO:0007669"/>
    <property type="project" value="TreeGrafter"/>
</dbReference>
<evidence type="ECO:0000256" key="13">
    <source>
        <dbReference type="SAM" id="Phobius"/>
    </source>
</evidence>
<evidence type="ECO:0000256" key="9">
    <source>
        <dbReference type="ARBA" id="ARBA00022840"/>
    </source>
</evidence>
<reference evidence="17" key="1">
    <citation type="submission" date="2020-10" db="EMBL/GenBank/DDBJ databases">
        <authorList>
            <person name="Gilroy R."/>
        </authorList>
    </citation>
    <scope>NUCLEOTIDE SEQUENCE</scope>
    <source>
        <strain evidence="17">ChiSjej6B24-2974</strain>
    </source>
</reference>
<protein>
    <recommendedName>
        <fullName evidence="3">histidine kinase</fullName>
        <ecNumber evidence="3">2.7.13.3</ecNumber>
    </recommendedName>
</protein>
<feature type="domain" description="Histidine kinase" evidence="14">
    <location>
        <begin position="246"/>
        <end position="463"/>
    </location>
</feature>
<accession>A0A9D0ZM55</accession>
<dbReference type="Gene3D" id="3.30.450.20">
    <property type="entry name" value="PAS domain"/>
    <property type="match status" value="1"/>
</dbReference>
<dbReference type="GO" id="GO:0000156">
    <property type="term" value="F:phosphorelay response regulator activity"/>
    <property type="evidence" value="ECO:0007669"/>
    <property type="project" value="TreeGrafter"/>
</dbReference>
<dbReference type="PROSITE" id="PS50109">
    <property type="entry name" value="HIS_KIN"/>
    <property type="match status" value="1"/>
</dbReference>
<dbReference type="SUPFAM" id="SSF55785">
    <property type="entry name" value="PYP-like sensor domain (PAS domain)"/>
    <property type="match status" value="1"/>
</dbReference>
<dbReference type="Pfam" id="PF00512">
    <property type="entry name" value="HisKA"/>
    <property type="match status" value="1"/>
</dbReference>
<dbReference type="Proteomes" id="UP000824260">
    <property type="component" value="Unassembled WGS sequence"/>
</dbReference>
<reference evidence="17" key="2">
    <citation type="journal article" date="2021" name="PeerJ">
        <title>Extensive microbial diversity within the chicken gut microbiome revealed by metagenomics and culture.</title>
        <authorList>
            <person name="Gilroy R."/>
            <person name="Ravi A."/>
            <person name="Getino M."/>
            <person name="Pursley I."/>
            <person name="Horton D.L."/>
            <person name="Alikhan N.F."/>
            <person name="Baker D."/>
            <person name="Gharbi K."/>
            <person name="Hall N."/>
            <person name="Watson M."/>
            <person name="Adriaenssens E.M."/>
            <person name="Foster-Nyarko E."/>
            <person name="Jarju S."/>
            <person name="Secka A."/>
            <person name="Antonio M."/>
            <person name="Oren A."/>
            <person name="Chaudhuri R.R."/>
            <person name="La Ragione R."/>
            <person name="Hildebrand F."/>
            <person name="Pallen M.J."/>
        </authorList>
    </citation>
    <scope>NUCLEOTIDE SEQUENCE</scope>
    <source>
        <strain evidence="17">ChiSjej6B24-2974</strain>
    </source>
</reference>